<feature type="transmembrane region" description="Helical" evidence="12">
    <location>
        <begin position="512"/>
        <end position="536"/>
    </location>
</feature>
<protein>
    <recommendedName>
        <fullName evidence="11">Putative inorganic phosphate cotransporter</fullName>
    </recommendedName>
</protein>
<dbReference type="GO" id="GO:0006820">
    <property type="term" value="P:monoatomic anion transport"/>
    <property type="evidence" value="ECO:0007669"/>
    <property type="project" value="TreeGrafter"/>
</dbReference>
<dbReference type="GO" id="GO:0006814">
    <property type="term" value="P:sodium ion transport"/>
    <property type="evidence" value="ECO:0007669"/>
    <property type="project" value="UniProtKB-KW"/>
</dbReference>
<evidence type="ECO:0000256" key="8">
    <source>
        <dbReference type="ARBA" id="ARBA00023136"/>
    </source>
</evidence>
<feature type="transmembrane region" description="Helical" evidence="12">
    <location>
        <begin position="783"/>
        <end position="803"/>
    </location>
</feature>
<feature type="transmembrane region" description="Helical" evidence="12">
    <location>
        <begin position="614"/>
        <end position="635"/>
    </location>
</feature>
<feature type="transmembrane region" description="Helical" evidence="12">
    <location>
        <begin position="231"/>
        <end position="251"/>
    </location>
</feature>
<evidence type="ECO:0000313" key="14">
    <source>
        <dbReference type="EMBL" id="KAK7571189.1"/>
    </source>
</evidence>
<dbReference type="Pfam" id="PF00083">
    <property type="entry name" value="Sugar_tr"/>
    <property type="match status" value="1"/>
</dbReference>
<feature type="transmembrane region" description="Helical" evidence="12">
    <location>
        <begin position="20"/>
        <end position="41"/>
    </location>
</feature>
<evidence type="ECO:0000256" key="2">
    <source>
        <dbReference type="ARBA" id="ARBA00008586"/>
    </source>
</evidence>
<dbReference type="Gene3D" id="1.20.1250.20">
    <property type="entry name" value="MFS general substrate transporter like domains"/>
    <property type="match status" value="3"/>
</dbReference>
<feature type="transmembrane region" description="Helical" evidence="12">
    <location>
        <begin position="586"/>
        <end position="608"/>
    </location>
</feature>
<keyword evidence="3" id="KW-0813">Transport</keyword>
<evidence type="ECO:0000256" key="5">
    <source>
        <dbReference type="ARBA" id="ARBA00022847"/>
    </source>
</evidence>
<keyword evidence="5" id="KW-0769">Symport</keyword>
<evidence type="ECO:0000313" key="15">
    <source>
        <dbReference type="Proteomes" id="UP001367676"/>
    </source>
</evidence>
<dbReference type="InterPro" id="IPR005828">
    <property type="entry name" value="MFS_sugar_transport-like"/>
</dbReference>
<dbReference type="Pfam" id="PF07690">
    <property type="entry name" value="MFS_1"/>
    <property type="match status" value="1"/>
</dbReference>
<accession>A0AAN9XWR1</accession>
<evidence type="ECO:0000256" key="12">
    <source>
        <dbReference type="SAM" id="Phobius"/>
    </source>
</evidence>
<dbReference type="InterPro" id="IPR011701">
    <property type="entry name" value="MFS"/>
</dbReference>
<keyword evidence="9" id="KW-0406">Ion transport</keyword>
<evidence type="ECO:0000256" key="9">
    <source>
        <dbReference type="ARBA" id="ARBA00023201"/>
    </source>
</evidence>
<keyword evidence="6 12" id="KW-1133">Transmembrane helix</keyword>
<dbReference type="FunFam" id="1.20.1250.20:FF:000003">
    <property type="entry name" value="Solute carrier family 17 member 3"/>
    <property type="match status" value="1"/>
</dbReference>
<reference evidence="14 15" key="1">
    <citation type="submission" date="2024-03" db="EMBL/GenBank/DDBJ databases">
        <title>Adaptation during the transition from Ophiocordyceps entomopathogen to insect associate is accompanied by gene loss and intensified selection.</title>
        <authorList>
            <person name="Ward C.M."/>
            <person name="Onetto C.A."/>
            <person name="Borneman A.R."/>
        </authorList>
    </citation>
    <scope>NUCLEOTIDE SEQUENCE [LARGE SCALE GENOMIC DNA]</scope>
    <source>
        <strain evidence="14">AWRI1</strain>
        <tissue evidence="14">Single Adult Female</tissue>
    </source>
</reference>
<dbReference type="InterPro" id="IPR050382">
    <property type="entry name" value="MFS_Na/Anion_cotransporter"/>
</dbReference>
<keyword evidence="15" id="KW-1185">Reference proteome</keyword>
<dbReference type="Proteomes" id="UP001367676">
    <property type="component" value="Unassembled WGS sequence"/>
</dbReference>
<comment type="similarity">
    <text evidence="2">Belongs to the major facilitator superfamily. Sodium/anion cotransporter family.</text>
</comment>
<gene>
    <name evidence="14" type="ORF">V9T40_014793</name>
</gene>
<keyword evidence="9" id="KW-0739">Sodium transport</keyword>
<feature type="transmembrane region" description="Helical" evidence="12">
    <location>
        <begin position="556"/>
        <end position="574"/>
    </location>
</feature>
<name>A0AAN9XWR1_9HEMI</name>
<dbReference type="GO" id="GO:0016020">
    <property type="term" value="C:membrane"/>
    <property type="evidence" value="ECO:0007669"/>
    <property type="project" value="UniProtKB-SubCell"/>
</dbReference>
<evidence type="ECO:0000256" key="1">
    <source>
        <dbReference type="ARBA" id="ARBA00004141"/>
    </source>
</evidence>
<feature type="transmembrane region" description="Helical" evidence="12">
    <location>
        <begin position="876"/>
        <end position="899"/>
    </location>
</feature>
<evidence type="ECO:0000256" key="10">
    <source>
        <dbReference type="ARBA" id="ARBA00054632"/>
    </source>
</evidence>
<dbReference type="GO" id="GO:0015293">
    <property type="term" value="F:symporter activity"/>
    <property type="evidence" value="ECO:0007669"/>
    <property type="project" value="UniProtKB-KW"/>
</dbReference>
<feature type="transmembrane region" description="Helical" evidence="12">
    <location>
        <begin position="647"/>
        <end position="669"/>
    </location>
</feature>
<dbReference type="FunFam" id="1.20.1250.20:FF:000144">
    <property type="entry name" value="Picot, isoform B"/>
    <property type="match status" value="1"/>
</dbReference>
<feature type="domain" description="Major facilitator superfamily (MFS) profile" evidence="13">
    <location>
        <begin position="511"/>
        <end position="929"/>
    </location>
</feature>
<dbReference type="PANTHER" id="PTHR11662:SF399">
    <property type="entry name" value="FI19708P1-RELATED"/>
    <property type="match status" value="1"/>
</dbReference>
<comment type="caution">
    <text evidence="14">The sequence shown here is derived from an EMBL/GenBank/DDBJ whole genome shotgun (WGS) entry which is preliminary data.</text>
</comment>
<feature type="transmembrane region" description="Helical" evidence="12">
    <location>
        <begin position="104"/>
        <end position="124"/>
    </location>
</feature>
<dbReference type="InterPro" id="IPR036259">
    <property type="entry name" value="MFS_trans_sf"/>
</dbReference>
<organism evidence="14 15">
    <name type="scientific">Parthenolecanium corni</name>
    <dbReference type="NCBI Taxonomy" id="536013"/>
    <lineage>
        <taxon>Eukaryota</taxon>
        <taxon>Metazoa</taxon>
        <taxon>Ecdysozoa</taxon>
        <taxon>Arthropoda</taxon>
        <taxon>Hexapoda</taxon>
        <taxon>Insecta</taxon>
        <taxon>Pterygota</taxon>
        <taxon>Neoptera</taxon>
        <taxon>Paraneoptera</taxon>
        <taxon>Hemiptera</taxon>
        <taxon>Sternorrhyncha</taxon>
        <taxon>Coccoidea</taxon>
        <taxon>Coccidae</taxon>
        <taxon>Parthenolecanium</taxon>
    </lineage>
</organism>
<feature type="transmembrane region" description="Helical" evidence="12">
    <location>
        <begin position="824"/>
        <end position="856"/>
    </location>
</feature>
<proteinExistence type="inferred from homology"/>
<keyword evidence="7" id="KW-0915">Sodium</keyword>
<evidence type="ECO:0000256" key="3">
    <source>
        <dbReference type="ARBA" id="ARBA00022448"/>
    </source>
</evidence>
<dbReference type="SUPFAM" id="SSF103473">
    <property type="entry name" value="MFS general substrate transporter"/>
    <property type="match status" value="2"/>
</dbReference>
<evidence type="ECO:0000256" key="6">
    <source>
        <dbReference type="ARBA" id="ARBA00022989"/>
    </source>
</evidence>
<dbReference type="AlphaFoldDB" id="A0AAN9XWR1"/>
<dbReference type="PROSITE" id="PS50850">
    <property type="entry name" value="MFS"/>
    <property type="match status" value="1"/>
</dbReference>
<keyword evidence="8 12" id="KW-0472">Membrane</keyword>
<dbReference type="PANTHER" id="PTHR11662">
    <property type="entry name" value="SOLUTE CARRIER FAMILY 17"/>
    <property type="match status" value="1"/>
</dbReference>
<evidence type="ECO:0000259" key="13">
    <source>
        <dbReference type="PROSITE" id="PS50850"/>
    </source>
</evidence>
<dbReference type="InterPro" id="IPR020846">
    <property type="entry name" value="MFS_dom"/>
</dbReference>
<evidence type="ECO:0000256" key="7">
    <source>
        <dbReference type="ARBA" id="ARBA00023053"/>
    </source>
</evidence>
<evidence type="ECO:0000256" key="4">
    <source>
        <dbReference type="ARBA" id="ARBA00022692"/>
    </source>
</evidence>
<comment type="function">
    <text evidence="10">May be an inorganic phosphate cotransporter.</text>
</comment>
<feature type="transmembrane region" description="Helical" evidence="12">
    <location>
        <begin position="257"/>
        <end position="277"/>
    </location>
</feature>
<dbReference type="EMBL" id="JBBCAQ010000041">
    <property type="protein sequence ID" value="KAK7571189.1"/>
    <property type="molecule type" value="Genomic_DNA"/>
</dbReference>
<keyword evidence="4 12" id="KW-0812">Transmembrane</keyword>
<feature type="transmembrane region" description="Helical" evidence="12">
    <location>
        <begin position="78"/>
        <end position="97"/>
    </location>
</feature>
<feature type="transmembrane region" description="Helical" evidence="12">
    <location>
        <begin position="675"/>
        <end position="697"/>
    </location>
</feature>
<evidence type="ECO:0000256" key="11">
    <source>
        <dbReference type="ARBA" id="ARBA00068450"/>
    </source>
</evidence>
<sequence>MPMVGDAVGIFVAALSVYIFGRKAALAITNILLFLPLAILISKIDAQWDFTGIVLLQAAVRHQAVAISVYTAEITSPQMRGLFISLCVPLFVTGTMFSEYLMSYRLVVVFATTLSLGTIMLDLYQVSETPYWLALVGERDKAQELFARLRAGTEFKTEGEATLNLAELDAEDKQYGLLRLLADADFVEPLALILCMNLATESACQLVFAALNTPNEYFKYETLLRDLSDQIPRAVVLWVPIVATLLMPLVVRFVGRRYIYFGTLVISYGLLVGYMLSKNQENVRPWMEYSCFLALHLGGRQVALILPTEELVPVTFLVASEQTNCLPGKASEQLPGIFRPVLAQNYQSWTDFRILDASAAMAQEVKSQNPDEVTDAEIANMVKEKIAAMADKIIREEVEKEIEEKISGKKISASRRMKIFQKVSEDVKKQVPELLDKIAKDQMKSSDKEEEEERRVSREIQSEIMEKIQSIVHRSMEKAIADEIFERVKFDKLSRTPTVEPKLGIGVRHAQVLMVFFFLAISYLQRSDLSVAIVAMTNRDQANDNFQEFDWDESTIGFLLSSFYWGYFILQIPGGIVAERFSPKSVMAYSMIFCSTVCMCMPAATILGGWVGLYILKVILGIGQATFIPAVYVFVARWIPPNEKSKLFTPAFGGMQMGTVVGMPIAGLLCGCPVGWPAVFFFSGLVGFLWALVWMFIAANSPAVHRSISREEQLYIEGSFGFGEITVKGAKKTIPWKPILTSTPFWALMLAHFGQNWGFFTLFTKMPAFIGSVLHVDIAENSFLNAMSFLVGWILIVIFGFLSSSIHEKALVQLETERKIWNSIAFYGGGLAFFAIGFTRTTSLSTVMLLMTIILSTNSAVYNGFFSNHADLSPNYVGILMALSNCLGNLAALCAPIFVAKVVKNPVNMDLSDMVPSPAPKEKKHRRSI</sequence>
<comment type="subcellular location">
    <subcellularLocation>
        <location evidence="1">Membrane</location>
        <topology evidence="1">Multi-pass membrane protein</topology>
    </subcellularLocation>
</comment>